<name>A0AA38LUL5_9TREE</name>
<dbReference type="Pfam" id="PF03464">
    <property type="entry name" value="eRF1_2"/>
    <property type="match status" value="1"/>
</dbReference>
<dbReference type="Gene3D" id="3.30.420.60">
    <property type="entry name" value="eRF1 domain 2"/>
    <property type="match status" value="1"/>
</dbReference>
<sequence>MSEQETDQAIELLGMLANSRGAGTSCITLILPPRSQISQASGMLTGEYGTASNIKSRVNRLSVLSAITSTQQKLKLYNRVPDNGLCVFVGTVLNDEGKEKKISFALEPFKPINTSLYMCDSRFHVEALEELLENDSKWGFIIIDGNGSLFGTLSGNTREVVHKFSVDLPKKHGRGGQSALRFSRLREEARRNYVRKVAELAVQHFITADRVNVAGLVLAGSAELKTDLSGSDLFDPRLLAKVVKIVDVSYGGENGFNQAIELAADSLANVKFVQEKRLIQKYFDEIALDTGKYCFGIADTLKALDMGAVETLIVWEALDTMRHTLRNAAGDEVIVFNSPADKLEKDKEKVADLKEKFMDKSTGLEMEQAAEPQALLEWFAEKYKEFGATLEFVTNKSQEGSQFVKGFGGIGGILRYKVDFADLGDQEGDDDEFYGSDEDDVAEKDIGGGRGEVDAGAEAGKMAEIGDGWGSERVQGSRPWVILTERTGDGEHVADRRVIEVGSFGLAEDSGGVEPRTTLMTRKHIIKRPRIVPP</sequence>
<dbReference type="InterPro" id="IPR005140">
    <property type="entry name" value="eRF1_Pelota-like_N"/>
</dbReference>
<dbReference type="RefSeq" id="XP_052944816.1">
    <property type="nucleotide sequence ID" value="XM_053092573.1"/>
</dbReference>
<dbReference type="InterPro" id="IPR004403">
    <property type="entry name" value="Peptide_chain-rel_eRF1/aRF1"/>
</dbReference>
<dbReference type="SUPFAM" id="SSF55315">
    <property type="entry name" value="L30e-like"/>
    <property type="match status" value="1"/>
</dbReference>
<dbReference type="Pfam" id="PF03465">
    <property type="entry name" value="eRF1_3"/>
    <property type="match status" value="1"/>
</dbReference>
<dbReference type="GO" id="GO:0018444">
    <property type="term" value="C:translation release factor complex"/>
    <property type="evidence" value="ECO:0007669"/>
    <property type="project" value="UniProtKB-ARBA"/>
</dbReference>
<dbReference type="SUPFAM" id="SSF53137">
    <property type="entry name" value="Translational machinery components"/>
    <property type="match status" value="1"/>
</dbReference>
<organism evidence="6 7">
    <name type="scientific">Dioszegia hungarica</name>
    <dbReference type="NCBI Taxonomy" id="4972"/>
    <lineage>
        <taxon>Eukaryota</taxon>
        <taxon>Fungi</taxon>
        <taxon>Dikarya</taxon>
        <taxon>Basidiomycota</taxon>
        <taxon>Agaricomycotina</taxon>
        <taxon>Tremellomycetes</taxon>
        <taxon>Tremellales</taxon>
        <taxon>Bulleribasidiaceae</taxon>
        <taxon>Dioszegia</taxon>
    </lineage>
</organism>
<dbReference type="InterPro" id="IPR024049">
    <property type="entry name" value="eRF1_1_sf"/>
</dbReference>
<proteinExistence type="inferred from homology"/>
<dbReference type="Gene3D" id="3.30.960.10">
    <property type="entry name" value="eRF1 domain 1"/>
    <property type="match status" value="1"/>
</dbReference>
<dbReference type="NCBIfam" id="TIGR03676">
    <property type="entry name" value="aRF1_eRF1"/>
    <property type="match status" value="1"/>
</dbReference>
<evidence type="ECO:0000256" key="4">
    <source>
        <dbReference type="ARBA" id="ARBA00022917"/>
    </source>
</evidence>
<accession>A0AA38LUL5</accession>
<comment type="similarity">
    <text evidence="2">Belongs to the eukaryotic release factor 1 family.</text>
</comment>
<dbReference type="Pfam" id="PF03463">
    <property type="entry name" value="eRF1_1"/>
    <property type="match status" value="1"/>
</dbReference>
<feature type="domain" description="eRF1/Pelota-like N-terminal" evidence="5">
    <location>
        <begin position="3"/>
        <end position="133"/>
    </location>
</feature>
<keyword evidence="4" id="KW-0648">Protein biosynthesis</keyword>
<comment type="caution">
    <text evidence="6">The sequence shown here is derived from an EMBL/GenBank/DDBJ whole genome shotgun (WGS) entry which is preliminary data.</text>
</comment>
<dbReference type="InterPro" id="IPR042226">
    <property type="entry name" value="eFR1_2_sf"/>
</dbReference>
<dbReference type="SUPFAM" id="SSF55481">
    <property type="entry name" value="N-terminal domain of eukaryotic peptide chain release factor subunit 1, ERF1"/>
    <property type="match status" value="1"/>
</dbReference>
<evidence type="ECO:0000256" key="1">
    <source>
        <dbReference type="ARBA" id="ARBA00004496"/>
    </source>
</evidence>
<comment type="subcellular location">
    <subcellularLocation>
        <location evidence="1">Cytoplasm</location>
    </subcellularLocation>
</comment>
<evidence type="ECO:0000313" key="6">
    <source>
        <dbReference type="EMBL" id="KAI9635039.1"/>
    </source>
</evidence>
<dbReference type="AlphaFoldDB" id="A0AA38LUL5"/>
<dbReference type="Gene3D" id="3.30.1330.30">
    <property type="match status" value="1"/>
</dbReference>
<gene>
    <name evidence="6" type="ORF">MKK02DRAFT_43715</name>
</gene>
<keyword evidence="7" id="KW-1185">Reference proteome</keyword>
<evidence type="ECO:0000259" key="5">
    <source>
        <dbReference type="SMART" id="SM01194"/>
    </source>
</evidence>
<evidence type="ECO:0000313" key="7">
    <source>
        <dbReference type="Proteomes" id="UP001164286"/>
    </source>
</evidence>
<dbReference type="Proteomes" id="UP001164286">
    <property type="component" value="Unassembled WGS sequence"/>
</dbReference>
<dbReference type="PANTHER" id="PTHR10113">
    <property type="entry name" value="PEPTIDE CHAIN RELEASE FACTOR SUBUNIT 1"/>
    <property type="match status" value="1"/>
</dbReference>
<dbReference type="GO" id="GO:0003747">
    <property type="term" value="F:translation release factor activity"/>
    <property type="evidence" value="ECO:0007669"/>
    <property type="project" value="InterPro"/>
</dbReference>
<dbReference type="FunFam" id="3.30.420.60:FF:000001">
    <property type="entry name" value="Eukaryotic peptide chain release factor subunit 1"/>
    <property type="match status" value="1"/>
</dbReference>
<dbReference type="FunFam" id="3.30.1330.30:FF:000006">
    <property type="entry name" value="Peptide chain release factor subunit 1"/>
    <property type="match status" value="1"/>
</dbReference>
<dbReference type="InterPro" id="IPR005141">
    <property type="entry name" value="eRF1_2"/>
</dbReference>
<dbReference type="GeneID" id="77731778"/>
<protein>
    <submittedName>
        <fullName evidence="6">Translation release factor</fullName>
    </submittedName>
</protein>
<dbReference type="InterPro" id="IPR029064">
    <property type="entry name" value="Ribosomal_eL30-like_sf"/>
</dbReference>
<dbReference type="SMART" id="SM01194">
    <property type="entry name" value="eRF1_1"/>
    <property type="match status" value="1"/>
</dbReference>
<keyword evidence="3" id="KW-0963">Cytoplasm</keyword>
<dbReference type="InterPro" id="IPR005142">
    <property type="entry name" value="eRF1_3"/>
</dbReference>
<reference evidence="6" key="1">
    <citation type="journal article" date="2022" name="G3 (Bethesda)">
        <title>High quality genome of the basidiomycete yeast Dioszegia hungarica PDD-24b-2 isolated from cloud water.</title>
        <authorList>
            <person name="Jarrige D."/>
            <person name="Haridas S."/>
            <person name="Bleykasten-Grosshans C."/>
            <person name="Joly M."/>
            <person name="Nadalig T."/>
            <person name="Sancelme M."/>
            <person name="Vuilleumier S."/>
            <person name="Grigoriev I.V."/>
            <person name="Amato P."/>
            <person name="Bringel F."/>
        </authorList>
    </citation>
    <scope>NUCLEOTIDE SEQUENCE</scope>
    <source>
        <strain evidence="6">PDD-24b-2</strain>
    </source>
</reference>
<dbReference type="EMBL" id="JAKWFO010000005">
    <property type="protein sequence ID" value="KAI9635039.1"/>
    <property type="molecule type" value="Genomic_DNA"/>
</dbReference>
<evidence type="ECO:0000256" key="2">
    <source>
        <dbReference type="ARBA" id="ARBA00005326"/>
    </source>
</evidence>
<evidence type="ECO:0000256" key="3">
    <source>
        <dbReference type="ARBA" id="ARBA00022490"/>
    </source>
</evidence>